<keyword evidence="1" id="KW-1133">Transmembrane helix</keyword>
<feature type="transmembrane region" description="Helical" evidence="1">
    <location>
        <begin position="6"/>
        <end position="27"/>
    </location>
</feature>
<organism evidence="2 3">
    <name type="scientific">Planococcus maritimus</name>
    <dbReference type="NCBI Taxonomy" id="192421"/>
    <lineage>
        <taxon>Bacteria</taxon>
        <taxon>Bacillati</taxon>
        <taxon>Bacillota</taxon>
        <taxon>Bacilli</taxon>
        <taxon>Bacillales</taxon>
        <taxon>Caryophanaceae</taxon>
        <taxon>Planococcus</taxon>
    </lineage>
</organism>
<dbReference type="GO" id="GO:0016020">
    <property type="term" value="C:membrane"/>
    <property type="evidence" value="ECO:0007669"/>
    <property type="project" value="InterPro"/>
</dbReference>
<dbReference type="RefSeq" id="WP_182091676.1">
    <property type="nucleotide sequence ID" value="NZ_CP059540.1"/>
</dbReference>
<keyword evidence="3" id="KW-1185">Reference proteome</keyword>
<dbReference type="KEGG" id="pdec:H1Q58_12265"/>
<reference evidence="2 3" key="1">
    <citation type="submission" date="2020-07" db="EMBL/GenBank/DDBJ databases">
        <title>Screening of a cold-adapted Planococcus bacterium producing protease in traditional shrimp paste and protease identification by genome sequencing.</title>
        <authorList>
            <person name="Gao R."/>
            <person name="Leng W."/>
            <person name="Chu Q."/>
            <person name="Wu X."/>
            <person name="Liu H."/>
            <person name="Li X."/>
        </authorList>
    </citation>
    <scope>NUCLEOTIDE SEQUENCE [LARGE SCALE GENOMIC DNA]</scope>
    <source>
        <strain evidence="2 3">XJ11</strain>
    </source>
</reference>
<feature type="transmembrane region" description="Helical" evidence="1">
    <location>
        <begin position="66"/>
        <end position="83"/>
    </location>
</feature>
<sequence length="291" mass="33937">MEANRFVIVVFSLFISVLFLSIVIYGYDRTFYLKHRIIIRKVYYWLMLLITLILFGSGNFPLDSVTQLTAFAIALVLIDLFVFQTPDIKSFMSNELKQEELEENVVQKSRTVVDLTSKLLTVNQSMSQLYGEWELDDFDYSFEKYRRNLEKYLETFCVKFGIHLYLYEIEQNENEDEFRENIKFAYRIMKDDLKFSILEIGMREAKAVRTLEKGESIEVIETTGMHVLLPYYSHLNLLVVVSTRQKIQTEASESENLTAPKEIIISGADASILLMLMNAFDLWLLSAPPTN</sequence>
<accession>A0A7D7MAB9</accession>
<gene>
    <name evidence="2" type="ORF">H1Q58_12265</name>
</gene>
<proteinExistence type="predicted"/>
<dbReference type="InterPro" id="IPR025940">
    <property type="entry name" value="SpoIISA_toxin"/>
</dbReference>
<evidence type="ECO:0000313" key="3">
    <source>
        <dbReference type="Proteomes" id="UP000514716"/>
    </source>
</evidence>
<dbReference type="EMBL" id="CP059540">
    <property type="protein sequence ID" value="QMT16735.1"/>
    <property type="molecule type" value="Genomic_DNA"/>
</dbReference>
<evidence type="ECO:0000313" key="2">
    <source>
        <dbReference type="EMBL" id="QMT16735.1"/>
    </source>
</evidence>
<keyword evidence="1" id="KW-0812">Transmembrane</keyword>
<dbReference type="Pfam" id="PF14171">
    <property type="entry name" value="SpoIISA_toxin"/>
    <property type="match status" value="1"/>
</dbReference>
<dbReference type="Proteomes" id="UP000514716">
    <property type="component" value="Chromosome"/>
</dbReference>
<name>A0A7D7MAB9_PLAMR</name>
<keyword evidence="1" id="KW-0472">Membrane</keyword>
<evidence type="ECO:0000256" key="1">
    <source>
        <dbReference type="SAM" id="Phobius"/>
    </source>
</evidence>
<feature type="transmembrane region" description="Helical" evidence="1">
    <location>
        <begin position="42"/>
        <end position="60"/>
    </location>
</feature>
<dbReference type="AlphaFoldDB" id="A0A7D7MAB9"/>
<protein>
    <submittedName>
        <fullName evidence="2">Type II toxin-antitoxin system SpoIISA family toxin</fullName>
    </submittedName>
</protein>